<dbReference type="GO" id="GO:0016491">
    <property type="term" value="F:oxidoreductase activity"/>
    <property type="evidence" value="ECO:0007669"/>
    <property type="project" value="UniProtKB-KW"/>
</dbReference>
<dbReference type="Pfam" id="PF23441">
    <property type="entry name" value="SDR"/>
    <property type="match status" value="1"/>
</dbReference>
<dbReference type="InterPro" id="IPR057571">
    <property type="entry name" value="SDR_PhqE-like"/>
</dbReference>
<evidence type="ECO:0000256" key="2">
    <source>
        <dbReference type="ARBA" id="ARBA00022857"/>
    </source>
</evidence>
<dbReference type="Gene3D" id="3.40.50.720">
    <property type="entry name" value="NAD(P)-binding Rossmann-like Domain"/>
    <property type="match status" value="1"/>
</dbReference>
<reference evidence="4" key="2">
    <citation type="submission" date="2023-05" db="EMBL/GenBank/DDBJ databases">
        <authorList>
            <consortium name="Lawrence Berkeley National Laboratory"/>
            <person name="Steindorff A."/>
            <person name="Hensen N."/>
            <person name="Bonometti L."/>
            <person name="Westerberg I."/>
            <person name="Brannstrom I.O."/>
            <person name="Guillou S."/>
            <person name="Cros-Aarteil S."/>
            <person name="Calhoun S."/>
            <person name="Haridas S."/>
            <person name="Kuo A."/>
            <person name="Mondo S."/>
            <person name="Pangilinan J."/>
            <person name="Riley R."/>
            <person name="Labutti K."/>
            <person name="Andreopoulos B."/>
            <person name="Lipzen A."/>
            <person name="Chen C."/>
            <person name="Yanf M."/>
            <person name="Daum C."/>
            <person name="Ng V."/>
            <person name="Clum A."/>
            <person name="Ohm R."/>
            <person name="Martin F."/>
            <person name="Silar P."/>
            <person name="Natvig D."/>
            <person name="Lalanne C."/>
            <person name="Gautier V."/>
            <person name="Ament-Velasquez S.L."/>
            <person name="Kruys A."/>
            <person name="Hutchinson M.I."/>
            <person name="Powell A.J."/>
            <person name="Barry K."/>
            <person name="Miller A.N."/>
            <person name="Grigoriev I.V."/>
            <person name="Debuchy R."/>
            <person name="Gladieux P."/>
            <person name="Thoren M.H."/>
            <person name="Johannesson H."/>
        </authorList>
    </citation>
    <scope>NUCLEOTIDE SEQUENCE</scope>
    <source>
        <strain evidence="4">PSN243</strain>
    </source>
</reference>
<dbReference type="InterPro" id="IPR002347">
    <property type="entry name" value="SDR_fam"/>
</dbReference>
<name>A0AAV9H443_9PEZI</name>
<dbReference type="PANTHER" id="PTHR43477:SF1">
    <property type="entry name" value="DIHYDROANTICAPSIN 7-DEHYDROGENASE"/>
    <property type="match status" value="1"/>
</dbReference>
<evidence type="ECO:0000313" key="4">
    <source>
        <dbReference type="EMBL" id="KAK4454745.1"/>
    </source>
</evidence>
<dbReference type="PRINTS" id="PR00081">
    <property type="entry name" value="GDHRDH"/>
</dbReference>
<keyword evidence="2" id="KW-0521">NADP</keyword>
<comment type="caution">
    <text evidence="4">The sequence shown here is derived from an EMBL/GenBank/DDBJ whole genome shotgun (WGS) entry which is preliminary data.</text>
</comment>
<evidence type="ECO:0000313" key="5">
    <source>
        <dbReference type="Proteomes" id="UP001321760"/>
    </source>
</evidence>
<sequence length="258" mass="26748">MAPTSFRKLQDKHVLVIGGTSGIGLAVAEAALSSGANVTISSSTSLKVTTAGNSLSALYPDRTVQGIISDLSSPALDDTLAALFDAAQLTSPIDHVVYTAADSLSLGNLSAVTTEAIHAAAHMRMVVPILVAKTAARFLTHSHTSSITLTTGSVAQRPSKGWAVISYFAGGLVSLTRALAVDLAPVRVNVVQPGVVDTGLWDYMGEEERKGFVKGVEERTLTRNIGKVEDVAEAYLWLMKDGNATGTVAGTDGGNLLA</sequence>
<evidence type="ECO:0000256" key="1">
    <source>
        <dbReference type="ARBA" id="ARBA00006484"/>
    </source>
</evidence>
<dbReference type="InterPro" id="IPR051122">
    <property type="entry name" value="SDR_DHRS6-like"/>
</dbReference>
<keyword evidence="3" id="KW-0560">Oxidoreductase</keyword>
<dbReference type="InterPro" id="IPR036291">
    <property type="entry name" value="NAD(P)-bd_dom_sf"/>
</dbReference>
<reference evidence="4" key="1">
    <citation type="journal article" date="2023" name="Mol. Phylogenet. Evol.">
        <title>Genome-scale phylogeny and comparative genomics of the fungal order Sordariales.</title>
        <authorList>
            <person name="Hensen N."/>
            <person name="Bonometti L."/>
            <person name="Westerberg I."/>
            <person name="Brannstrom I.O."/>
            <person name="Guillou S."/>
            <person name="Cros-Aarteil S."/>
            <person name="Calhoun S."/>
            <person name="Haridas S."/>
            <person name="Kuo A."/>
            <person name="Mondo S."/>
            <person name="Pangilinan J."/>
            <person name="Riley R."/>
            <person name="LaButti K."/>
            <person name="Andreopoulos B."/>
            <person name="Lipzen A."/>
            <person name="Chen C."/>
            <person name="Yan M."/>
            <person name="Daum C."/>
            <person name="Ng V."/>
            <person name="Clum A."/>
            <person name="Steindorff A."/>
            <person name="Ohm R.A."/>
            <person name="Martin F."/>
            <person name="Silar P."/>
            <person name="Natvig D.O."/>
            <person name="Lalanne C."/>
            <person name="Gautier V."/>
            <person name="Ament-Velasquez S.L."/>
            <person name="Kruys A."/>
            <person name="Hutchinson M.I."/>
            <person name="Powell A.J."/>
            <person name="Barry K."/>
            <person name="Miller A.N."/>
            <person name="Grigoriev I.V."/>
            <person name="Debuchy R."/>
            <person name="Gladieux P."/>
            <person name="Hiltunen Thoren M."/>
            <person name="Johannesson H."/>
        </authorList>
    </citation>
    <scope>NUCLEOTIDE SEQUENCE</scope>
    <source>
        <strain evidence="4">PSN243</strain>
    </source>
</reference>
<dbReference type="PANTHER" id="PTHR43477">
    <property type="entry name" value="DIHYDROANTICAPSIN 7-DEHYDROGENASE"/>
    <property type="match status" value="1"/>
</dbReference>
<organism evidence="4 5">
    <name type="scientific">Podospora aff. communis PSN243</name>
    <dbReference type="NCBI Taxonomy" id="3040156"/>
    <lineage>
        <taxon>Eukaryota</taxon>
        <taxon>Fungi</taxon>
        <taxon>Dikarya</taxon>
        <taxon>Ascomycota</taxon>
        <taxon>Pezizomycotina</taxon>
        <taxon>Sordariomycetes</taxon>
        <taxon>Sordariomycetidae</taxon>
        <taxon>Sordariales</taxon>
        <taxon>Podosporaceae</taxon>
        <taxon>Podospora</taxon>
    </lineage>
</organism>
<accession>A0AAV9H443</accession>
<evidence type="ECO:0000256" key="3">
    <source>
        <dbReference type="ARBA" id="ARBA00023002"/>
    </source>
</evidence>
<proteinExistence type="inferred from homology"/>
<comment type="similarity">
    <text evidence="1">Belongs to the short-chain dehydrogenases/reductases (SDR) family.</text>
</comment>
<dbReference type="SUPFAM" id="SSF51735">
    <property type="entry name" value="NAD(P)-binding Rossmann-fold domains"/>
    <property type="match status" value="1"/>
</dbReference>
<dbReference type="AlphaFoldDB" id="A0AAV9H443"/>
<keyword evidence="5" id="KW-1185">Reference proteome</keyword>
<gene>
    <name evidence="4" type="ORF">QBC34DRAFT_140147</name>
</gene>
<dbReference type="Proteomes" id="UP001321760">
    <property type="component" value="Unassembled WGS sequence"/>
</dbReference>
<protein>
    <submittedName>
        <fullName evidence="4">NAD(P)-binding protein</fullName>
    </submittedName>
</protein>
<dbReference type="EMBL" id="MU865916">
    <property type="protein sequence ID" value="KAK4454745.1"/>
    <property type="molecule type" value="Genomic_DNA"/>
</dbReference>